<reference evidence="6 7" key="1">
    <citation type="submission" date="2019-02" db="EMBL/GenBank/DDBJ databases">
        <title>Genomic Encyclopedia of Type Strains, Phase IV (KMG-IV): sequencing the most valuable type-strain genomes for metagenomic binning, comparative biology and taxonomic classification.</title>
        <authorList>
            <person name="Goeker M."/>
        </authorList>
    </citation>
    <scope>NUCLEOTIDE SEQUENCE [LARGE SCALE GENOMIC DNA]</scope>
    <source>
        <strain evidence="6 7">DSM 101727</strain>
    </source>
</reference>
<evidence type="ECO:0000259" key="4">
    <source>
        <dbReference type="Pfam" id="PF03816"/>
    </source>
</evidence>
<dbReference type="EMBL" id="SGWQ01000010">
    <property type="protein sequence ID" value="RZS33888.1"/>
    <property type="molecule type" value="Genomic_DNA"/>
</dbReference>
<feature type="domain" description="Cell envelope-related transcriptional attenuator" evidence="4">
    <location>
        <begin position="112"/>
        <end position="285"/>
    </location>
</feature>
<keyword evidence="3" id="KW-0812">Transmembrane</keyword>
<evidence type="ECO:0000256" key="1">
    <source>
        <dbReference type="ARBA" id="ARBA00006068"/>
    </source>
</evidence>
<dbReference type="AlphaFoldDB" id="A0A4Q7KG47"/>
<feature type="region of interest" description="Disordered" evidence="2">
    <location>
        <begin position="477"/>
        <end position="527"/>
    </location>
</feature>
<feature type="compositionally biased region" description="Low complexity" evidence="2">
    <location>
        <begin position="371"/>
        <end position="383"/>
    </location>
</feature>
<feature type="transmembrane region" description="Helical" evidence="3">
    <location>
        <begin position="21"/>
        <end position="46"/>
    </location>
</feature>
<keyword evidence="3" id="KW-1133">Transmembrane helix</keyword>
<protein>
    <submittedName>
        <fullName evidence="6">LytR family transcriptional attenuator</fullName>
    </submittedName>
</protein>
<dbReference type="Pfam" id="PF13399">
    <property type="entry name" value="LytR_C"/>
    <property type="match status" value="1"/>
</dbReference>
<dbReference type="RefSeq" id="WP_130347115.1">
    <property type="nucleotide sequence ID" value="NZ_SGWQ01000010.1"/>
</dbReference>
<evidence type="ECO:0000313" key="7">
    <source>
        <dbReference type="Proteomes" id="UP000294257"/>
    </source>
</evidence>
<dbReference type="Gene3D" id="3.40.630.190">
    <property type="entry name" value="LCP protein"/>
    <property type="match status" value="1"/>
</dbReference>
<proteinExistence type="inferred from homology"/>
<accession>A0A4Q7KG47</accession>
<keyword evidence="3" id="KW-0472">Membrane</keyword>
<dbReference type="PANTHER" id="PTHR33392">
    <property type="entry name" value="POLYISOPRENYL-TEICHOIC ACID--PEPTIDOGLYCAN TEICHOIC ACID TRANSFERASE TAGU"/>
    <property type="match status" value="1"/>
</dbReference>
<dbReference type="OrthoDB" id="9782542at2"/>
<dbReference type="Pfam" id="PF03816">
    <property type="entry name" value="LytR_cpsA_psr"/>
    <property type="match status" value="1"/>
</dbReference>
<gene>
    <name evidence="6" type="ORF">EV193_11038</name>
</gene>
<organism evidence="6 7">
    <name type="scientific">Herbihabitans rhizosphaerae</name>
    <dbReference type="NCBI Taxonomy" id="1872711"/>
    <lineage>
        <taxon>Bacteria</taxon>
        <taxon>Bacillati</taxon>
        <taxon>Actinomycetota</taxon>
        <taxon>Actinomycetes</taxon>
        <taxon>Pseudonocardiales</taxon>
        <taxon>Pseudonocardiaceae</taxon>
        <taxon>Herbihabitans</taxon>
    </lineage>
</organism>
<evidence type="ECO:0000313" key="6">
    <source>
        <dbReference type="EMBL" id="RZS33888.1"/>
    </source>
</evidence>
<comment type="caution">
    <text evidence="6">The sequence shown here is derived from an EMBL/GenBank/DDBJ whole genome shotgun (WGS) entry which is preliminary data.</text>
</comment>
<dbReference type="Proteomes" id="UP000294257">
    <property type="component" value="Unassembled WGS sequence"/>
</dbReference>
<evidence type="ECO:0000259" key="5">
    <source>
        <dbReference type="Pfam" id="PF13399"/>
    </source>
</evidence>
<comment type="similarity">
    <text evidence="1">Belongs to the LytR/CpsA/Psr (LCP) family.</text>
</comment>
<evidence type="ECO:0000256" key="3">
    <source>
        <dbReference type="SAM" id="Phobius"/>
    </source>
</evidence>
<dbReference type="PANTHER" id="PTHR33392:SF6">
    <property type="entry name" value="POLYISOPRENYL-TEICHOIC ACID--PEPTIDOGLYCAN TEICHOIC ACID TRANSFERASE TAGU"/>
    <property type="match status" value="1"/>
</dbReference>
<dbReference type="InterPro" id="IPR050922">
    <property type="entry name" value="LytR/CpsA/Psr_CW_biosynth"/>
</dbReference>
<feature type="compositionally biased region" description="Polar residues" evidence="2">
    <location>
        <begin position="498"/>
        <end position="514"/>
    </location>
</feature>
<feature type="region of interest" description="Disordered" evidence="2">
    <location>
        <begin position="362"/>
        <end position="391"/>
    </location>
</feature>
<keyword evidence="7" id="KW-1185">Reference proteome</keyword>
<dbReference type="InterPro" id="IPR027381">
    <property type="entry name" value="LytR/CpsA/Psr_C"/>
</dbReference>
<dbReference type="InterPro" id="IPR004474">
    <property type="entry name" value="LytR_CpsA_psr"/>
</dbReference>
<dbReference type="NCBIfam" id="TIGR00350">
    <property type="entry name" value="lytR_cpsA_psr"/>
    <property type="match status" value="1"/>
</dbReference>
<name>A0A4Q7KG47_9PSEU</name>
<feature type="domain" description="LytR/CpsA/Psr regulator C-terminal" evidence="5">
    <location>
        <begin position="392"/>
        <end position="475"/>
    </location>
</feature>
<sequence length="527" mass="55974">MSERSLEGPPERRRPRRLGRTAFYSGKVVLILVSALVLGAVGYGWATLGDINEGIVTTDVIDERVAAQPRPLDGAIDILLVGMDSRTDAFGNPLPREVLDMLHAGESDGERNTDTMILVHIPTDGRRAVAFSFPRDAWVELAGGYGKHRLNSAFAYAYNATARELGQQNKGDAKEIDKQATVAGRKNLIATIEKLIGEAVKIDRYAEVNLASFYEITKALGGVEVCLNAPVKEIKSGANFPAGKQTVDGAAALSFVRQRHDLPNNDLDRIVRQQVFLGALANKVLSANTLTDYTKMNELIAAVKKSVVLSTGWDITTFAEQMRGLSSGAIEFRTIPTQGPARIGGADVIRVDPNQVRDFIGGLATDDRKSTPSSSPVEPSGSPTAPPSPLGTVDLRNANGDANLPLNVQDVLAGKGFRRGTVTPTAGGLPSGLRYAPGQEQLARQVTDALGVRLIAEPDPRIVPGTVLVTLGRDFPRNGFGTRPSNPPPVSLPLASPGASTTSTRPTVPDSASPTPRIDADGVTCVN</sequence>
<evidence type="ECO:0000256" key="2">
    <source>
        <dbReference type="SAM" id="MobiDB-lite"/>
    </source>
</evidence>